<reference evidence="12 13" key="1">
    <citation type="submission" date="2019-02" db="EMBL/GenBank/DDBJ databases">
        <title>Deep-cultivation of Planctomycetes and their phenomic and genomic characterization uncovers novel biology.</title>
        <authorList>
            <person name="Wiegand S."/>
            <person name="Jogler M."/>
            <person name="Boedeker C."/>
            <person name="Pinto D."/>
            <person name="Vollmers J."/>
            <person name="Rivas-Marin E."/>
            <person name="Kohn T."/>
            <person name="Peeters S.H."/>
            <person name="Heuer A."/>
            <person name="Rast P."/>
            <person name="Oberbeckmann S."/>
            <person name="Bunk B."/>
            <person name="Jeske O."/>
            <person name="Meyerdierks A."/>
            <person name="Storesund J.E."/>
            <person name="Kallscheuer N."/>
            <person name="Luecker S."/>
            <person name="Lage O.M."/>
            <person name="Pohl T."/>
            <person name="Merkel B.J."/>
            <person name="Hornburger P."/>
            <person name="Mueller R.-W."/>
            <person name="Bruemmer F."/>
            <person name="Labrenz M."/>
            <person name="Spormann A.M."/>
            <person name="Op Den Camp H."/>
            <person name="Overmann J."/>
            <person name="Amann R."/>
            <person name="Jetten M.S.M."/>
            <person name="Mascher T."/>
            <person name="Medema M.H."/>
            <person name="Devos D.P."/>
            <person name="Kaster A.-K."/>
            <person name="Ovreas L."/>
            <person name="Rohde M."/>
            <person name="Galperin M.Y."/>
            <person name="Jogler C."/>
        </authorList>
    </citation>
    <scope>NUCLEOTIDE SEQUENCE [LARGE SCALE GENOMIC DNA]</scope>
    <source>
        <strain evidence="12 13">KOR42</strain>
    </source>
</reference>
<feature type="domain" description="Transcription elongation factor GreA/GreB C-terminal" evidence="10">
    <location>
        <begin position="80"/>
        <end position="155"/>
    </location>
</feature>
<dbReference type="InterPro" id="IPR023459">
    <property type="entry name" value="Tscrpt_elong_fac_GreA/B_fam"/>
</dbReference>
<organism evidence="12 13">
    <name type="scientific">Thalassoglobus neptunius</name>
    <dbReference type="NCBI Taxonomy" id="1938619"/>
    <lineage>
        <taxon>Bacteria</taxon>
        <taxon>Pseudomonadati</taxon>
        <taxon>Planctomycetota</taxon>
        <taxon>Planctomycetia</taxon>
        <taxon>Planctomycetales</taxon>
        <taxon>Planctomycetaceae</taxon>
        <taxon>Thalassoglobus</taxon>
    </lineage>
</organism>
<evidence type="ECO:0000256" key="6">
    <source>
        <dbReference type="ARBA" id="ARBA00024916"/>
    </source>
</evidence>
<dbReference type="RefSeq" id="WP_146510105.1">
    <property type="nucleotide sequence ID" value="NZ_SIHI01000002.1"/>
</dbReference>
<dbReference type="GO" id="GO:0070063">
    <property type="term" value="F:RNA polymerase binding"/>
    <property type="evidence" value="ECO:0007669"/>
    <property type="project" value="InterPro"/>
</dbReference>
<dbReference type="Gene3D" id="1.10.287.180">
    <property type="entry name" value="Transcription elongation factor, GreA/GreB, N-terminal domain"/>
    <property type="match status" value="1"/>
</dbReference>
<dbReference type="Pfam" id="PF01272">
    <property type="entry name" value="GreA_GreB"/>
    <property type="match status" value="1"/>
</dbReference>
<evidence type="ECO:0000313" key="13">
    <source>
        <dbReference type="Proteomes" id="UP000317243"/>
    </source>
</evidence>
<dbReference type="InterPro" id="IPR028624">
    <property type="entry name" value="Tscrpt_elong_fac_GreA/B"/>
</dbReference>
<dbReference type="AlphaFoldDB" id="A0A5C5WYT5"/>
<dbReference type="NCBIfam" id="NF001263">
    <property type="entry name" value="PRK00226.1-4"/>
    <property type="match status" value="1"/>
</dbReference>
<dbReference type="PIRSF" id="PIRSF006092">
    <property type="entry name" value="GreA_GreB"/>
    <property type="match status" value="1"/>
</dbReference>
<evidence type="ECO:0000256" key="5">
    <source>
        <dbReference type="ARBA" id="ARBA00023163"/>
    </source>
</evidence>
<dbReference type="SUPFAM" id="SSF54534">
    <property type="entry name" value="FKBP-like"/>
    <property type="match status" value="1"/>
</dbReference>
<dbReference type="InterPro" id="IPR036805">
    <property type="entry name" value="Tscrpt_elong_fac_GreA/B_N_sf"/>
</dbReference>
<evidence type="ECO:0000256" key="4">
    <source>
        <dbReference type="ARBA" id="ARBA00023125"/>
    </source>
</evidence>
<evidence type="ECO:0000256" key="7">
    <source>
        <dbReference type="ARBA" id="ARBA00030776"/>
    </source>
</evidence>
<gene>
    <name evidence="8 12" type="primary">greA</name>
    <name evidence="12" type="ORF">KOR42_25710</name>
</gene>
<dbReference type="Gene3D" id="3.10.50.30">
    <property type="entry name" value="Transcription elongation factor, GreA/GreB, C-terminal domain"/>
    <property type="match status" value="1"/>
</dbReference>
<evidence type="ECO:0000256" key="3">
    <source>
        <dbReference type="ARBA" id="ARBA00023015"/>
    </source>
</evidence>
<dbReference type="InterPro" id="IPR036953">
    <property type="entry name" value="GreA/GreB_C_sf"/>
</dbReference>
<keyword evidence="5 8" id="KW-0804">Transcription</keyword>
<accession>A0A5C5WYT5</accession>
<dbReference type="Proteomes" id="UP000317243">
    <property type="component" value="Unassembled WGS sequence"/>
</dbReference>
<dbReference type="FunFam" id="1.10.287.180:FF:000001">
    <property type="entry name" value="Transcription elongation factor GreA"/>
    <property type="match status" value="1"/>
</dbReference>
<dbReference type="GO" id="GO:0003746">
    <property type="term" value="F:translation elongation factor activity"/>
    <property type="evidence" value="ECO:0007669"/>
    <property type="project" value="UniProtKB-KW"/>
</dbReference>
<dbReference type="OrthoDB" id="9808774at2"/>
<evidence type="ECO:0000256" key="1">
    <source>
        <dbReference type="ARBA" id="ARBA00008213"/>
    </source>
</evidence>
<dbReference type="GO" id="GO:0003677">
    <property type="term" value="F:DNA binding"/>
    <property type="evidence" value="ECO:0007669"/>
    <property type="project" value="UniProtKB-UniRule"/>
</dbReference>
<evidence type="ECO:0000313" key="12">
    <source>
        <dbReference type="EMBL" id="TWT55760.1"/>
    </source>
</evidence>
<protein>
    <recommendedName>
        <fullName evidence="2 8">Transcription elongation factor GreA</fullName>
    </recommendedName>
    <alternativeName>
        <fullName evidence="7 8">Transcript cleavage factor GreA</fullName>
    </alternativeName>
</protein>
<keyword evidence="3 8" id="KW-0805">Transcription regulation</keyword>
<evidence type="ECO:0000259" key="11">
    <source>
        <dbReference type="Pfam" id="PF03449"/>
    </source>
</evidence>
<dbReference type="InterPro" id="IPR006359">
    <property type="entry name" value="Tscrpt_elong_fac_GreA"/>
</dbReference>
<dbReference type="InterPro" id="IPR022691">
    <property type="entry name" value="Tscrpt_elong_fac_GreA/B_N"/>
</dbReference>
<name>A0A5C5WYT5_9PLAN</name>
<evidence type="ECO:0000256" key="8">
    <source>
        <dbReference type="HAMAP-Rule" id="MF_00105"/>
    </source>
</evidence>
<dbReference type="Pfam" id="PF03449">
    <property type="entry name" value="GreA_GreB_N"/>
    <property type="match status" value="1"/>
</dbReference>
<feature type="domain" description="Transcription elongation factor GreA/GreB N-terminal" evidence="11">
    <location>
        <begin position="4"/>
        <end position="73"/>
    </location>
</feature>
<keyword evidence="12" id="KW-0251">Elongation factor</keyword>
<dbReference type="InterPro" id="IPR001437">
    <property type="entry name" value="Tscrpt_elong_fac_GreA/B_C"/>
</dbReference>
<keyword evidence="12" id="KW-0648">Protein biosynthesis</keyword>
<evidence type="ECO:0000259" key="10">
    <source>
        <dbReference type="Pfam" id="PF01272"/>
    </source>
</evidence>
<dbReference type="GO" id="GO:0032784">
    <property type="term" value="P:regulation of DNA-templated transcription elongation"/>
    <property type="evidence" value="ECO:0007669"/>
    <property type="project" value="UniProtKB-UniRule"/>
</dbReference>
<dbReference type="GO" id="GO:0006354">
    <property type="term" value="P:DNA-templated transcription elongation"/>
    <property type="evidence" value="ECO:0007669"/>
    <property type="project" value="TreeGrafter"/>
</dbReference>
<dbReference type="PANTHER" id="PTHR30437">
    <property type="entry name" value="TRANSCRIPTION ELONGATION FACTOR GREA"/>
    <property type="match status" value="1"/>
</dbReference>
<dbReference type="InterPro" id="IPR018151">
    <property type="entry name" value="TF_GreA/GreB_CS"/>
</dbReference>
<dbReference type="PROSITE" id="PS00829">
    <property type="entry name" value="GREAB_1"/>
    <property type="match status" value="1"/>
</dbReference>
<dbReference type="NCBIfam" id="TIGR01462">
    <property type="entry name" value="greA"/>
    <property type="match status" value="1"/>
</dbReference>
<sequence>MVQPITREGYDKLKKEIQHLENVVMPEIAEKIAEARAEGDLKENAEYHGQREEQGRIAAKIAQLKTRLADCRVVDKSDMPKGEVTFGSTVTIIDVDLDEEETYEFVGPGEENYDGPVMKILTTSPIATALMGKKVGDQVSIELPRTTMDVKIVKIVDHGE</sequence>
<keyword evidence="4 8" id="KW-0238">DNA-binding</keyword>
<dbReference type="HAMAP" id="MF_00105">
    <property type="entry name" value="GreA_GreB"/>
    <property type="match status" value="1"/>
</dbReference>
<dbReference type="PANTHER" id="PTHR30437:SF4">
    <property type="entry name" value="TRANSCRIPTION ELONGATION FACTOR GREA"/>
    <property type="match status" value="1"/>
</dbReference>
<dbReference type="EMBL" id="SIHI01000002">
    <property type="protein sequence ID" value="TWT55760.1"/>
    <property type="molecule type" value="Genomic_DNA"/>
</dbReference>
<keyword evidence="13" id="KW-1185">Reference proteome</keyword>
<comment type="similarity">
    <text evidence="1 8 9">Belongs to the GreA/GreB family.</text>
</comment>
<evidence type="ECO:0000256" key="2">
    <source>
        <dbReference type="ARBA" id="ARBA00013729"/>
    </source>
</evidence>
<proteinExistence type="inferred from homology"/>
<comment type="caution">
    <text evidence="12">The sequence shown here is derived from an EMBL/GenBank/DDBJ whole genome shotgun (WGS) entry which is preliminary data.</text>
</comment>
<comment type="function">
    <text evidence="6 8 9">Necessary for efficient RNA polymerase transcription elongation past template-encoded arresting sites. The arresting sites in DNA have the property of trapping a certain fraction of elongating RNA polymerases that pass through, resulting in locked ternary complexes. Cleavage of the nascent transcript by cleavage factors such as GreA or GreB allows the resumption of elongation from the new 3'terminus. GreA releases sequences of 2 to 3 nucleotides.</text>
</comment>
<dbReference type="SUPFAM" id="SSF46557">
    <property type="entry name" value="GreA transcript cleavage protein, N-terminal domain"/>
    <property type="match status" value="1"/>
</dbReference>
<evidence type="ECO:0000256" key="9">
    <source>
        <dbReference type="RuleBase" id="RU000556"/>
    </source>
</evidence>